<feature type="transmembrane region" description="Helical" evidence="1">
    <location>
        <begin position="319"/>
        <end position="337"/>
    </location>
</feature>
<dbReference type="OrthoDB" id="84937at2157"/>
<evidence type="ECO:0000313" key="3">
    <source>
        <dbReference type="Proteomes" id="UP000607197"/>
    </source>
</evidence>
<feature type="transmembrane region" description="Helical" evidence="1">
    <location>
        <begin position="163"/>
        <end position="183"/>
    </location>
</feature>
<sequence length="375" mass="40250">MTFPETERERLWTALVGGAAAVLVLGSLLLPDLVYARFVWQYFWGPVYADAHGAQCVAWANGAQQLGATWNACSQYAGPVAHPGYTLVSEVGYAVTLVGLLSGVVFLVDRLDIGDDFGLLWALSPFLFFGGALRVVEDADNALAGTGAASIEYPLNALFISPVIYFTVFAVTVVALVAAVSLARRGVVDRYEYPLVAAGGGLFALCIAYLVYLAATTAQVSLHPVFTVLTVAFSALCTGGLWWVTERFWPEVNAGTGYAGAFVVFAHAVDGVANVIALDWAQELGLPSDLYPKHPVNQFVVDVTGRFQPAWVTQRIGDAWPFLGVKLVAALLVVWLFNDEMYEENPRYTVLLIVAVAAVGLGPGTRDMLRATFGV</sequence>
<protein>
    <recommendedName>
        <fullName evidence="4">DUF63 family protein</fullName>
    </recommendedName>
</protein>
<dbReference type="Pfam" id="PF01889">
    <property type="entry name" value="DUF63"/>
    <property type="match status" value="1"/>
</dbReference>
<evidence type="ECO:0000313" key="2">
    <source>
        <dbReference type="EMBL" id="GGL53546.1"/>
    </source>
</evidence>
<dbReference type="EMBL" id="BMPG01000001">
    <property type="protein sequence ID" value="GGL53546.1"/>
    <property type="molecule type" value="Genomic_DNA"/>
</dbReference>
<reference evidence="2" key="1">
    <citation type="journal article" date="2014" name="Int. J. Syst. Evol. Microbiol.">
        <title>Complete genome sequence of Corynebacterium casei LMG S-19264T (=DSM 44701T), isolated from a smear-ripened cheese.</title>
        <authorList>
            <consortium name="US DOE Joint Genome Institute (JGI-PGF)"/>
            <person name="Walter F."/>
            <person name="Albersmeier A."/>
            <person name="Kalinowski J."/>
            <person name="Ruckert C."/>
        </authorList>
    </citation>
    <scope>NUCLEOTIDE SEQUENCE</scope>
    <source>
        <strain evidence="2">JCM 19596</strain>
    </source>
</reference>
<feature type="transmembrane region" description="Helical" evidence="1">
    <location>
        <begin position="117"/>
        <end position="136"/>
    </location>
</feature>
<feature type="transmembrane region" description="Helical" evidence="1">
    <location>
        <begin position="12"/>
        <end position="30"/>
    </location>
</feature>
<dbReference type="Proteomes" id="UP000607197">
    <property type="component" value="Unassembled WGS sequence"/>
</dbReference>
<dbReference type="PANTHER" id="PTHR40700">
    <property type="entry name" value="HYPOTHETICAL MEMBRANE PROTEIN, CONSERVED, DUF63 FAMILY"/>
    <property type="match status" value="1"/>
</dbReference>
<keyword evidence="1" id="KW-0472">Membrane</keyword>
<proteinExistence type="predicted"/>
<dbReference type="AlphaFoldDB" id="A0A830F1K5"/>
<organism evidence="2 3">
    <name type="scientific">Halocalculus aciditolerans</name>
    <dbReference type="NCBI Taxonomy" id="1383812"/>
    <lineage>
        <taxon>Archaea</taxon>
        <taxon>Methanobacteriati</taxon>
        <taxon>Methanobacteriota</taxon>
        <taxon>Stenosarchaea group</taxon>
        <taxon>Halobacteria</taxon>
        <taxon>Halobacteriales</taxon>
        <taxon>Halobacteriaceae</taxon>
        <taxon>Halocalculus</taxon>
    </lineage>
</organism>
<gene>
    <name evidence="2" type="ORF">GCM10009039_09690</name>
</gene>
<accession>A0A830F1K5</accession>
<feature type="transmembrane region" description="Helical" evidence="1">
    <location>
        <begin position="349"/>
        <end position="365"/>
    </location>
</feature>
<keyword evidence="1" id="KW-1133">Transmembrane helix</keyword>
<name>A0A830F1K5_9EURY</name>
<evidence type="ECO:0008006" key="4">
    <source>
        <dbReference type="Google" id="ProtNLM"/>
    </source>
</evidence>
<feature type="transmembrane region" description="Helical" evidence="1">
    <location>
        <begin position="256"/>
        <end position="278"/>
    </location>
</feature>
<keyword evidence="1" id="KW-0812">Transmembrane</keyword>
<dbReference type="RefSeq" id="WP_188976389.1">
    <property type="nucleotide sequence ID" value="NZ_BMPG01000001.1"/>
</dbReference>
<evidence type="ECO:0000256" key="1">
    <source>
        <dbReference type="SAM" id="Phobius"/>
    </source>
</evidence>
<feature type="transmembrane region" description="Helical" evidence="1">
    <location>
        <begin position="221"/>
        <end position="244"/>
    </location>
</feature>
<dbReference type="PANTHER" id="PTHR40700:SF1">
    <property type="entry name" value="DUF63 DOMAIN-CONTAINING PROTEIN"/>
    <property type="match status" value="1"/>
</dbReference>
<feature type="transmembrane region" description="Helical" evidence="1">
    <location>
        <begin position="91"/>
        <end position="108"/>
    </location>
</feature>
<reference evidence="2" key="2">
    <citation type="submission" date="2020-09" db="EMBL/GenBank/DDBJ databases">
        <authorList>
            <person name="Sun Q."/>
            <person name="Ohkuma M."/>
        </authorList>
    </citation>
    <scope>NUCLEOTIDE SEQUENCE</scope>
    <source>
        <strain evidence="2">JCM 19596</strain>
    </source>
</reference>
<keyword evidence="3" id="KW-1185">Reference proteome</keyword>
<comment type="caution">
    <text evidence="2">The sequence shown here is derived from an EMBL/GenBank/DDBJ whole genome shotgun (WGS) entry which is preliminary data.</text>
</comment>
<dbReference type="InterPro" id="IPR002749">
    <property type="entry name" value="DUF63"/>
</dbReference>
<feature type="transmembrane region" description="Helical" evidence="1">
    <location>
        <begin position="195"/>
        <end position="215"/>
    </location>
</feature>